<accession>A0A218XBI0</accession>
<reference evidence="9" key="2">
    <citation type="submission" date="2017-06" db="EMBL/GenBank/DDBJ databases">
        <title>The pomegranate genome and the genomics of punicalagin biosynthesis.</title>
        <authorList>
            <person name="Xu C."/>
        </authorList>
    </citation>
    <scope>NUCLEOTIDE SEQUENCE [LARGE SCALE GENOMIC DNA]</scope>
    <source>
        <tissue evidence="9">Fresh leaf</tissue>
    </source>
</reference>
<dbReference type="EMBL" id="MTKT01002011">
    <property type="protein sequence ID" value="OWM82148.1"/>
    <property type="molecule type" value="Genomic_DNA"/>
</dbReference>
<comment type="similarity">
    <text evidence="1">Belongs to the cyclin family. Cyclin D subfamily.</text>
</comment>
<evidence type="ECO:0000256" key="4">
    <source>
        <dbReference type="ARBA" id="ARBA00023306"/>
    </source>
</evidence>
<dbReference type="InterPro" id="IPR006671">
    <property type="entry name" value="Cyclin_N"/>
</dbReference>
<keyword evidence="4" id="KW-0131">Cell cycle</keyword>
<dbReference type="GO" id="GO:0051301">
    <property type="term" value="P:cell division"/>
    <property type="evidence" value="ECO:0007669"/>
    <property type="project" value="UniProtKB-KW"/>
</dbReference>
<feature type="domain" description="Cyclin-like" evidence="7">
    <location>
        <begin position="104"/>
        <end position="194"/>
    </location>
</feature>
<name>A0A218XBI0_PUNGR</name>
<protein>
    <submittedName>
        <fullName evidence="9">Uncharacterized protein</fullName>
    </submittedName>
</protein>
<evidence type="ECO:0000313" key="11">
    <source>
        <dbReference type="Proteomes" id="UP000197138"/>
    </source>
</evidence>
<dbReference type="Pfam" id="PF00134">
    <property type="entry name" value="Cyclin_N"/>
    <property type="match status" value="1"/>
</dbReference>
<evidence type="ECO:0000259" key="8">
    <source>
        <dbReference type="SMART" id="SM01332"/>
    </source>
</evidence>
<evidence type="ECO:0000313" key="12">
    <source>
        <dbReference type="Proteomes" id="UP000233551"/>
    </source>
</evidence>
<dbReference type="Proteomes" id="UP000197138">
    <property type="component" value="Unassembled WGS sequence"/>
</dbReference>
<proteinExistence type="inferred from homology"/>
<keyword evidence="2" id="KW-0132">Cell division</keyword>
<dbReference type="GeneID" id="116208860"/>
<dbReference type="EMBL" id="PGOL01008213">
    <property type="protein sequence ID" value="PKI31913.1"/>
    <property type="molecule type" value="Genomic_DNA"/>
</dbReference>
<evidence type="ECO:0000259" key="7">
    <source>
        <dbReference type="SMART" id="SM00385"/>
    </source>
</evidence>
<gene>
    <name evidence="9" type="ORF">CDL15_Pgr001722</name>
    <name evidence="10" type="ORF">CRG98_047695</name>
</gene>
<dbReference type="CDD" id="cd20544">
    <property type="entry name" value="CYCLIN_AtCycD-like_rpt2"/>
    <property type="match status" value="1"/>
</dbReference>
<evidence type="ECO:0000256" key="1">
    <source>
        <dbReference type="ARBA" id="ARBA00009065"/>
    </source>
</evidence>
<dbReference type="SUPFAM" id="SSF47954">
    <property type="entry name" value="Cyclin-like"/>
    <property type="match status" value="2"/>
</dbReference>
<dbReference type="Pfam" id="PF02984">
    <property type="entry name" value="Cyclin_C"/>
    <property type="match status" value="1"/>
</dbReference>
<evidence type="ECO:0000313" key="10">
    <source>
        <dbReference type="EMBL" id="PKI31913.1"/>
    </source>
</evidence>
<feature type="region of interest" description="Disordered" evidence="6">
    <location>
        <begin position="32"/>
        <end position="65"/>
    </location>
</feature>
<reference evidence="11" key="1">
    <citation type="journal article" date="2017" name="Plant J.">
        <title>The pomegranate (Punica granatum L.) genome and the genomics of punicalagin biosynthesis.</title>
        <authorList>
            <person name="Qin G."/>
            <person name="Xu C."/>
            <person name="Ming R."/>
            <person name="Tang H."/>
            <person name="Guyot R."/>
            <person name="Kramer E.M."/>
            <person name="Hu Y."/>
            <person name="Yi X."/>
            <person name="Qi Y."/>
            <person name="Xu X."/>
            <person name="Gao Z."/>
            <person name="Pan H."/>
            <person name="Jian J."/>
            <person name="Tian Y."/>
            <person name="Yue Z."/>
            <person name="Xu Y."/>
        </authorList>
    </citation>
    <scope>NUCLEOTIDE SEQUENCE [LARGE SCALE GENOMIC DNA]</scope>
    <source>
        <strain evidence="11">cv. Dabenzi</strain>
    </source>
</reference>
<feature type="compositionally biased region" description="Low complexity" evidence="6">
    <location>
        <begin position="341"/>
        <end position="350"/>
    </location>
</feature>
<evidence type="ECO:0000256" key="6">
    <source>
        <dbReference type="SAM" id="MobiDB-lite"/>
    </source>
</evidence>
<dbReference type="Proteomes" id="UP000233551">
    <property type="component" value="Unassembled WGS sequence"/>
</dbReference>
<dbReference type="SMART" id="SM01332">
    <property type="entry name" value="Cyclin_C"/>
    <property type="match status" value="1"/>
</dbReference>
<dbReference type="AlphaFoldDB" id="A0A218XBI0"/>
<dbReference type="InterPro" id="IPR013763">
    <property type="entry name" value="Cyclin-like_dom"/>
</dbReference>
<evidence type="ECO:0000256" key="5">
    <source>
        <dbReference type="RuleBase" id="RU000383"/>
    </source>
</evidence>
<dbReference type="Gene3D" id="1.10.472.10">
    <property type="entry name" value="Cyclin-like"/>
    <property type="match status" value="2"/>
</dbReference>
<dbReference type="CDD" id="cd20543">
    <property type="entry name" value="CYCLIN_AtCycD-like_rpt1"/>
    <property type="match status" value="1"/>
</dbReference>
<feature type="region of interest" description="Disordered" evidence="6">
    <location>
        <begin position="341"/>
        <end position="367"/>
    </location>
</feature>
<reference evidence="10 12" key="3">
    <citation type="submission" date="2017-11" db="EMBL/GenBank/DDBJ databases">
        <title>De-novo sequencing of pomegranate (Punica granatum L.) genome.</title>
        <authorList>
            <person name="Akparov Z."/>
            <person name="Amiraslanov A."/>
            <person name="Hajiyeva S."/>
            <person name="Abbasov M."/>
            <person name="Kaur K."/>
            <person name="Hamwieh A."/>
            <person name="Solovyev V."/>
            <person name="Salamov A."/>
            <person name="Braich B."/>
            <person name="Kosarev P."/>
            <person name="Mahmoud A."/>
            <person name="Hajiyev E."/>
            <person name="Babayeva S."/>
            <person name="Izzatullayeva V."/>
            <person name="Mammadov A."/>
            <person name="Mammadov A."/>
            <person name="Sharifova S."/>
            <person name="Ojaghi J."/>
            <person name="Eynullazada K."/>
            <person name="Bayramov B."/>
            <person name="Abdulazimova A."/>
            <person name="Shahmuradov I."/>
        </authorList>
    </citation>
    <scope>NUCLEOTIDE SEQUENCE [LARGE SCALE GENOMIC DNA]</scope>
    <source>
        <strain evidence="10">AG2017</strain>
        <strain evidence="12">cv. AG2017</strain>
        <tissue evidence="10">Leaf</tissue>
    </source>
</reference>
<evidence type="ECO:0000313" key="9">
    <source>
        <dbReference type="EMBL" id="OWM82148.1"/>
    </source>
</evidence>
<evidence type="ECO:0000256" key="2">
    <source>
        <dbReference type="ARBA" id="ARBA00022618"/>
    </source>
</evidence>
<dbReference type="InterPro" id="IPR036915">
    <property type="entry name" value="Cyclin-like_sf"/>
</dbReference>
<dbReference type="InterPro" id="IPR004367">
    <property type="entry name" value="Cyclin_C-dom"/>
</dbReference>
<dbReference type="InterPro" id="IPR048258">
    <property type="entry name" value="Cyclins_cyclin-box"/>
</dbReference>
<feature type="domain" description="Cyclin C-terminal" evidence="8">
    <location>
        <begin position="203"/>
        <end position="320"/>
    </location>
</feature>
<dbReference type="OrthoDB" id="5590282at2759"/>
<dbReference type="FunFam" id="1.10.472.10:FF:000060">
    <property type="entry name" value="D6-type cyclin"/>
    <property type="match status" value="1"/>
</dbReference>
<feature type="compositionally biased region" description="Acidic residues" evidence="6">
    <location>
        <begin position="32"/>
        <end position="56"/>
    </location>
</feature>
<keyword evidence="12" id="KW-1185">Reference proteome</keyword>
<dbReference type="SMART" id="SM00385">
    <property type="entry name" value="CYCLIN"/>
    <property type="match status" value="1"/>
</dbReference>
<organism evidence="9 11">
    <name type="scientific">Punica granatum</name>
    <name type="common">Pomegranate</name>
    <dbReference type="NCBI Taxonomy" id="22663"/>
    <lineage>
        <taxon>Eukaryota</taxon>
        <taxon>Viridiplantae</taxon>
        <taxon>Streptophyta</taxon>
        <taxon>Embryophyta</taxon>
        <taxon>Tracheophyta</taxon>
        <taxon>Spermatophyta</taxon>
        <taxon>Magnoliopsida</taxon>
        <taxon>eudicotyledons</taxon>
        <taxon>Gunneridae</taxon>
        <taxon>Pentapetalae</taxon>
        <taxon>rosids</taxon>
        <taxon>malvids</taxon>
        <taxon>Myrtales</taxon>
        <taxon>Lythraceae</taxon>
        <taxon>Punica</taxon>
    </lineage>
</organism>
<comment type="caution">
    <text evidence="9">The sequence shown here is derived from an EMBL/GenBank/DDBJ whole genome shotgun (WGS) entry which is preliminary data.</text>
</comment>
<dbReference type="PROSITE" id="PS00292">
    <property type="entry name" value="CYCLINS"/>
    <property type="match status" value="1"/>
</dbReference>
<keyword evidence="3 5" id="KW-0195">Cyclin</keyword>
<dbReference type="InterPro" id="IPR039361">
    <property type="entry name" value="Cyclin"/>
</dbReference>
<sequence>MALQQEEQTHHHLQPPPLFLNDLLFCEEEQQQVDEVEEEDNAFVYGGEDEDDEEESEKGPPFPWEEDGEDLLDSLISKQAETHPCYDDLISDGPLMAVRKQAVEWILRVHSHYEFSALTAVVAVNYFDRFLLSFRFQRDNPWLGQLIAVACLSLAAKLEETHVPVQLLLHLQVEESVYLFEPKTIQRMELLVLSTLNWRMNPITPLAFFDHIIRKLPFRLEAALNWEFFWRFERLILSVLTDVRLLHYLPSTLASAAMRCIVKEAEPFESEAFQDLLTSFLKINKDKVDQCYELLAESLGSRFCSLKNGHKRRKLSIPSSPSGVIDASFSCESSNDSWAVASSVSSSPEPSFKRSRTLDHHQQPGLPLPSLRSFLQGCSQ</sequence>
<dbReference type="STRING" id="22663.A0A218XBI0"/>
<evidence type="ECO:0000256" key="3">
    <source>
        <dbReference type="ARBA" id="ARBA00023127"/>
    </source>
</evidence>
<dbReference type="PANTHER" id="PTHR10177">
    <property type="entry name" value="CYCLINS"/>
    <property type="match status" value="1"/>
</dbReference>